<keyword evidence="3" id="KW-1185">Reference proteome</keyword>
<dbReference type="OrthoDB" id="447251at2759"/>
<evidence type="ECO:0000313" key="3">
    <source>
        <dbReference type="Proteomes" id="UP000070444"/>
    </source>
</evidence>
<keyword evidence="1" id="KW-1133">Transmembrane helix</keyword>
<dbReference type="Gene3D" id="2.120.10.80">
    <property type="entry name" value="Kelch-type beta propeller"/>
    <property type="match status" value="1"/>
</dbReference>
<sequence>MDLNQLSFTRRAFRSESIIYSGYMFGHNAVKFRGGGLFELSKIDRDTVVVNPSDGIIDLSRVPENTEVSFASFEYPNQEIKILIAYGPNINSTSRAPCFTSILKDSIRLLSPNINKDGPGARVGISIKRSKYNIWAFGGYPGVGGTGSIPGRYFFFFNGTSNNWIDKTDLAINENIPNLVYHTMSNINDEYLIVIGGGTYNSQGILVDKPFDKVYKFDLNKETWSTTSLVNCPKNTKIGHTTTMVNGSLIVIGGTDNQQESKLNIYPDIISIDPSTLKCTNINIKYDSGASANIKSAFHAANYIDNYLLINSGMREPDYDNQQILIDTSTWTRKFKFKNIDLMPTPDSNSPNNKPISNTNTIIYSVVGVVLFLTLASFLYYFFIIRKQKKRDLNNIQISNGQVNNQEPDVKWVRSDSKIIRLDNEEVFSFDDKATASKNIEADRDADLRQLNILNFVYKNDNFSNQGRVNNKIQEFPETFTNATLLSKENIAEENTLTS</sequence>
<dbReference type="PANTHER" id="PTHR23244">
    <property type="entry name" value="KELCH REPEAT DOMAIN"/>
    <property type="match status" value="1"/>
</dbReference>
<keyword evidence="1" id="KW-0812">Transmembrane</keyword>
<accession>A0A137NYQ5</accession>
<evidence type="ECO:0000256" key="1">
    <source>
        <dbReference type="SAM" id="Phobius"/>
    </source>
</evidence>
<protein>
    <recommendedName>
        <fullName evidence="4">Galactose oxidase</fullName>
    </recommendedName>
</protein>
<proteinExistence type="predicted"/>
<reference evidence="2 3" key="1">
    <citation type="journal article" date="2015" name="Genome Biol. Evol.">
        <title>Phylogenomic analyses indicate that early fungi evolved digesting cell walls of algal ancestors of land plants.</title>
        <authorList>
            <person name="Chang Y."/>
            <person name="Wang S."/>
            <person name="Sekimoto S."/>
            <person name="Aerts A.L."/>
            <person name="Choi C."/>
            <person name="Clum A."/>
            <person name="LaButti K.M."/>
            <person name="Lindquist E.A."/>
            <person name="Yee Ngan C."/>
            <person name="Ohm R.A."/>
            <person name="Salamov A.A."/>
            <person name="Grigoriev I.V."/>
            <person name="Spatafora J.W."/>
            <person name="Berbee M.L."/>
        </authorList>
    </citation>
    <scope>NUCLEOTIDE SEQUENCE [LARGE SCALE GENOMIC DNA]</scope>
    <source>
        <strain evidence="2 3">NRRL 28638</strain>
    </source>
</reference>
<dbReference type="EMBL" id="KQ964602">
    <property type="protein sequence ID" value="KXN67970.1"/>
    <property type="molecule type" value="Genomic_DNA"/>
</dbReference>
<dbReference type="PANTHER" id="PTHR23244:SF471">
    <property type="entry name" value="GUANINE NUCLEOTIDE-BINDING PROTEIN SUBUNIT BETA 1-RELATED"/>
    <property type="match status" value="1"/>
</dbReference>
<feature type="transmembrane region" description="Helical" evidence="1">
    <location>
        <begin position="362"/>
        <end position="383"/>
    </location>
</feature>
<gene>
    <name evidence="2" type="ORF">CONCODRAFT_9868</name>
</gene>
<organism evidence="2 3">
    <name type="scientific">Conidiobolus coronatus (strain ATCC 28846 / CBS 209.66 / NRRL 28638)</name>
    <name type="common">Delacroixia coronata</name>
    <dbReference type="NCBI Taxonomy" id="796925"/>
    <lineage>
        <taxon>Eukaryota</taxon>
        <taxon>Fungi</taxon>
        <taxon>Fungi incertae sedis</taxon>
        <taxon>Zoopagomycota</taxon>
        <taxon>Entomophthoromycotina</taxon>
        <taxon>Entomophthoromycetes</taxon>
        <taxon>Entomophthorales</taxon>
        <taxon>Ancylistaceae</taxon>
        <taxon>Conidiobolus</taxon>
    </lineage>
</organism>
<dbReference type="Proteomes" id="UP000070444">
    <property type="component" value="Unassembled WGS sequence"/>
</dbReference>
<evidence type="ECO:0000313" key="2">
    <source>
        <dbReference type="EMBL" id="KXN67970.1"/>
    </source>
</evidence>
<dbReference type="Pfam" id="PF24681">
    <property type="entry name" value="Kelch_KLHDC2_KLHL20_DRC7"/>
    <property type="match status" value="1"/>
</dbReference>
<dbReference type="CDD" id="cd12087">
    <property type="entry name" value="TM_EGFR-like"/>
    <property type="match status" value="1"/>
</dbReference>
<keyword evidence="1" id="KW-0472">Membrane</keyword>
<dbReference type="STRING" id="796925.A0A137NYQ5"/>
<dbReference type="SUPFAM" id="SSF117281">
    <property type="entry name" value="Kelch motif"/>
    <property type="match status" value="1"/>
</dbReference>
<dbReference type="AlphaFoldDB" id="A0A137NYQ5"/>
<evidence type="ECO:0008006" key="4">
    <source>
        <dbReference type="Google" id="ProtNLM"/>
    </source>
</evidence>
<dbReference type="InterPro" id="IPR015915">
    <property type="entry name" value="Kelch-typ_b-propeller"/>
</dbReference>
<name>A0A137NYQ5_CONC2</name>